<dbReference type="PRINTS" id="PR00625">
    <property type="entry name" value="JDOMAIN"/>
</dbReference>
<evidence type="ECO:0000256" key="6">
    <source>
        <dbReference type="SAM" id="Coils"/>
    </source>
</evidence>
<proteinExistence type="predicted"/>
<dbReference type="Pfam" id="PF00226">
    <property type="entry name" value="DnaJ"/>
    <property type="match status" value="1"/>
</dbReference>
<feature type="compositionally biased region" description="Low complexity" evidence="7">
    <location>
        <begin position="235"/>
        <end position="269"/>
    </location>
</feature>
<dbReference type="SUPFAM" id="SSF46565">
    <property type="entry name" value="Chaperone J-domain"/>
    <property type="match status" value="1"/>
</dbReference>
<gene>
    <name evidence="9" type="ORF">BJ684DRAFT_19243</name>
</gene>
<feature type="coiled-coil region" evidence="6">
    <location>
        <begin position="78"/>
        <end position="137"/>
    </location>
</feature>
<dbReference type="SUPFAM" id="SSF54928">
    <property type="entry name" value="RNA-binding domain, RBD"/>
    <property type="match status" value="1"/>
</dbReference>
<dbReference type="GO" id="GO:0003676">
    <property type="term" value="F:nucleic acid binding"/>
    <property type="evidence" value="ECO:0007669"/>
    <property type="project" value="InterPro"/>
</dbReference>
<organism evidence="9 10">
    <name type="scientific">Piptocephalis cylindrospora</name>
    <dbReference type="NCBI Taxonomy" id="1907219"/>
    <lineage>
        <taxon>Eukaryota</taxon>
        <taxon>Fungi</taxon>
        <taxon>Fungi incertae sedis</taxon>
        <taxon>Zoopagomycota</taxon>
        <taxon>Zoopagomycotina</taxon>
        <taxon>Zoopagomycetes</taxon>
        <taxon>Zoopagales</taxon>
        <taxon>Piptocephalidaceae</taxon>
        <taxon>Piptocephalis</taxon>
    </lineage>
</organism>
<dbReference type="SMART" id="SM00271">
    <property type="entry name" value="DnaJ"/>
    <property type="match status" value="1"/>
</dbReference>
<dbReference type="EMBL" id="KZ987848">
    <property type="protein sequence ID" value="RKP14338.1"/>
    <property type="molecule type" value="Genomic_DNA"/>
</dbReference>
<dbReference type="InterPro" id="IPR012677">
    <property type="entry name" value="Nucleotide-bd_a/b_plait_sf"/>
</dbReference>
<dbReference type="InterPro" id="IPR035979">
    <property type="entry name" value="RBD_domain_sf"/>
</dbReference>
<feature type="domain" description="J" evidence="8">
    <location>
        <begin position="10"/>
        <end position="75"/>
    </location>
</feature>
<protein>
    <recommendedName>
        <fullName evidence="8">J domain-containing protein</fullName>
    </recommendedName>
</protein>
<dbReference type="GO" id="GO:0005737">
    <property type="term" value="C:cytoplasm"/>
    <property type="evidence" value="ECO:0007669"/>
    <property type="project" value="UniProtKB-SubCell"/>
</dbReference>
<evidence type="ECO:0000259" key="8">
    <source>
        <dbReference type="PROSITE" id="PS50076"/>
    </source>
</evidence>
<evidence type="ECO:0000256" key="5">
    <source>
        <dbReference type="ARBA" id="ARBA00023242"/>
    </source>
</evidence>
<evidence type="ECO:0000256" key="2">
    <source>
        <dbReference type="ARBA" id="ARBA00004496"/>
    </source>
</evidence>
<dbReference type="Gene3D" id="1.10.287.110">
    <property type="entry name" value="DnaJ domain"/>
    <property type="match status" value="1"/>
</dbReference>
<dbReference type="PROSITE" id="PS50076">
    <property type="entry name" value="DNAJ_2"/>
    <property type="match status" value="1"/>
</dbReference>
<sequence length="295" mass="32894">MPPAAQSPPDYYGLLGLAHEATQTEITKAYRKAALKAHPDKNPDDANASKKFHALSEAYGILSDEGARAAYDVIIRARVAKKRRVVELDQERQKLKEDLERREEEANRERRERQDAEKRLQEQLDRLRAQAFSQQQERWMKQQDAWKEEAVNSLDRTIKVKWSRSKAQDIGGEDGLCRVFERIGPVESVVMGKKGMSALVSFTTLPHAIKAMESDDPTLSGYVRVWAGAPPAPAAPTSTSTSGTSSTSTTPSLSIPESSILPSTSASSLSMEDYETLTILRMRHKAKERAAVRDK</sequence>
<dbReference type="Proteomes" id="UP000267251">
    <property type="component" value="Unassembled WGS sequence"/>
</dbReference>
<accession>A0A4P9Y5M9</accession>
<dbReference type="PANTHER" id="PTHR44313">
    <property type="entry name" value="DNAJ HOMOLOG SUBFAMILY C MEMBER 17"/>
    <property type="match status" value="1"/>
</dbReference>
<evidence type="ECO:0000313" key="10">
    <source>
        <dbReference type="Proteomes" id="UP000267251"/>
    </source>
</evidence>
<evidence type="ECO:0000256" key="4">
    <source>
        <dbReference type="ARBA" id="ARBA00023186"/>
    </source>
</evidence>
<keyword evidence="10" id="KW-1185">Reference proteome</keyword>
<evidence type="ECO:0000313" key="9">
    <source>
        <dbReference type="EMBL" id="RKP14338.1"/>
    </source>
</evidence>
<dbReference type="InterPro" id="IPR001623">
    <property type="entry name" value="DnaJ_domain"/>
</dbReference>
<evidence type="ECO:0000256" key="7">
    <source>
        <dbReference type="SAM" id="MobiDB-lite"/>
    </source>
</evidence>
<dbReference type="Gene3D" id="3.30.70.330">
    <property type="match status" value="1"/>
</dbReference>
<keyword evidence="3" id="KW-0963">Cytoplasm</keyword>
<keyword evidence="5" id="KW-0539">Nucleus</keyword>
<dbReference type="CDD" id="cd06257">
    <property type="entry name" value="DnaJ"/>
    <property type="match status" value="1"/>
</dbReference>
<keyword evidence="4" id="KW-0143">Chaperone</keyword>
<dbReference type="GO" id="GO:0000390">
    <property type="term" value="P:spliceosomal complex disassembly"/>
    <property type="evidence" value="ECO:0007669"/>
    <property type="project" value="TreeGrafter"/>
</dbReference>
<dbReference type="InterPro" id="IPR052094">
    <property type="entry name" value="Pre-mRNA-splicing_ERAD"/>
</dbReference>
<feature type="region of interest" description="Disordered" evidence="7">
    <location>
        <begin position="231"/>
        <end position="269"/>
    </location>
</feature>
<name>A0A4P9Y5M9_9FUNG</name>
<dbReference type="OrthoDB" id="10250354at2759"/>
<reference evidence="10" key="1">
    <citation type="journal article" date="2018" name="Nat. Microbiol.">
        <title>Leveraging single-cell genomics to expand the fungal tree of life.</title>
        <authorList>
            <person name="Ahrendt S.R."/>
            <person name="Quandt C.A."/>
            <person name="Ciobanu D."/>
            <person name="Clum A."/>
            <person name="Salamov A."/>
            <person name="Andreopoulos B."/>
            <person name="Cheng J.F."/>
            <person name="Woyke T."/>
            <person name="Pelin A."/>
            <person name="Henrissat B."/>
            <person name="Reynolds N.K."/>
            <person name="Benny G.L."/>
            <person name="Smith M.E."/>
            <person name="James T.Y."/>
            <person name="Grigoriev I.V."/>
        </authorList>
    </citation>
    <scope>NUCLEOTIDE SEQUENCE [LARGE SCALE GENOMIC DNA]</scope>
</reference>
<dbReference type="GO" id="GO:0005681">
    <property type="term" value="C:spliceosomal complex"/>
    <property type="evidence" value="ECO:0007669"/>
    <property type="project" value="TreeGrafter"/>
</dbReference>
<comment type="subcellular location">
    <subcellularLocation>
        <location evidence="2">Cytoplasm</location>
    </subcellularLocation>
    <subcellularLocation>
        <location evidence="1">Nucleus</location>
    </subcellularLocation>
</comment>
<evidence type="ECO:0000256" key="3">
    <source>
        <dbReference type="ARBA" id="ARBA00022490"/>
    </source>
</evidence>
<keyword evidence="6" id="KW-0175">Coiled coil</keyword>
<dbReference type="AlphaFoldDB" id="A0A4P9Y5M9"/>
<dbReference type="PANTHER" id="PTHR44313:SF1">
    <property type="entry name" value="DNAJ HOMOLOG SUBFAMILY C MEMBER 17"/>
    <property type="match status" value="1"/>
</dbReference>
<dbReference type="InterPro" id="IPR036869">
    <property type="entry name" value="J_dom_sf"/>
</dbReference>
<evidence type="ECO:0000256" key="1">
    <source>
        <dbReference type="ARBA" id="ARBA00004123"/>
    </source>
</evidence>